<name>A0ABN0C4U1_9ACTN</name>
<accession>A0ABN0C4U1</accession>
<protein>
    <submittedName>
        <fullName evidence="1">Uncharacterized protein</fullName>
    </submittedName>
</protein>
<evidence type="ECO:0000313" key="2">
    <source>
        <dbReference type="Proteomes" id="UP000003179"/>
    </source>
</evidence>
<reference evidence="1" key="1">
    <citation type="submission" date="2010-08" db="EMBL/GenBank/DDBJ databases">
        <authorList>
            <person name="Weinstock G."/>
            <person name="Sodergren E."/>
            <person name="Clifton S."/>
            <person name="Fulton L."/>
            <person name="Fulton B."/>
            <person name="Courtney L."/>
            <person name="Fronick C."/>
            <person name="Harrison M."/>
            <person name="Strong C."/>
            <person name="Farmer C."/>
            <person name="Delahaunty K."/>
            <person name="Markovic C."/>
            <person name="Hall O."/>
            <person name="Minx P."/>
            <person name="Tomlinson C."/>
            <person name="Mitreva M."/>
            <person name="Hou S."/>
            <person name="Chen J."/>
            <person name="Wollam A."/>
            <person name="Pepin K.H."/>
            <person name="Johnson M."/>
            <person name="Bhonagiri V."/>
            <person name="Zhang X."/>
            <person name="Suruliraj S."/>
            <person name="Warren W."/>
            <person name="Chinwalla A."/>
            <person name="Mardis E.R."/>
            <person name="Wilson R.K."/>
        </authorList>
    </citation>
    <scope>NUCLEOTIDE SEQUENCE [LARGE SCALE GENOMIC DNA]</scope>
    <source>
        <strain evidence="1">HL044PA1</strain>
    </source>
</reference>
<gene>
    <name evidence="1" type="ORF">HMPREF9607_01636</name>
</gene>
<organism evidence="1 2">
    <name type="scientific">Cutibacterium modestum HL044PA1</name>
    <dbReference type="NCBI Taxonomy" id="765109"/>
    <lineage>
        <taxon>Bacteria</taxon>
        <taxon>Bacillati</taxon>
        <taxon>Actinomycetota</taxon>
        <taxon>Actinomycetes</taxon>
        <taxon>Propionibacteriales</taxon>
        <taxon>Propionibacteriaceae</taxon>
        <taxon>Cutibacterium</taxon>
        <taxon>Cutibacterium modestum</taxon>
    </lineage>
</organism>
<comment type="caution">
    <text evidence="1">The sequence shown here is derived from an EMBL/GenBank/DDBJ whole genome shotgun (WGS) entry which is preliminary data.</text>
</comment>
<evidence type="ECO:0000313" key="1">
    <source>
        <dbReference type="EMBL" id="EFS92293.1"/>
    </source>
</evidence>
<dbReference type="Proteomes" id="UP000003179">
    <property type="component" value="Unassembled WGS sequence"/>
</dbReference>
<sequence>MTELEIPRFAPFFEGAAGAQPVKAIEGSDTLGQLPGGGNSDTR</sequence>
<proteinExistence type="predicted"/>
<dbReference type="EMBL" id="ADZU01000027">
    <property type="protein sequence ID" value="EFS92293.1"/>
    <property type="molecule type" value="Genomic_DNA"/>
</dbReference>
<keyword evidence="2" id="KW-1185">Reference proteome</keyword>